<evidence type="ECO:0000313" key="2">
    <source>
        <dbReference type="Proteomes" id="UP000054630"/>
    </source>
</evidence>
<keyword evidence="2" id="KW-1185">Reference proteome</keyword>
<sequence length="89" mass="10073">MNAKLRSGRHERMLLWKRPSETTSLQRFTSYRAAPLLRSIFAALVRASLLVIDLHQLCGASCRVLSFSFTAQWDAQSVQCRQTNSPGYA</sequence>
<evidence type="ECO:0000313" key="1">
    <source>
        <dbReference type="EMBL" id="KRX13691.1"/>
    </source>
</evidence>
<protein>
    <submittedName>
        <fullName evidence="1">Uncharacterized protein</fullName>
    </submittedName>
</protein>
<gene>
    <name evidence="1" type="ORF">T07_9698</name>
</gene>
<reference evidence="1 2" key="1">
    <citation type="submission" date="2015-01" db="EMBL/GenBank/DDBJ databases">
        <title>Evolution of Trichinella species and genotypes.</title>
        <authorList>
            <person name="Korhonen P.K."/>
            <person name="Edoardo P."/>
            <person name="Giuseppe L.R."/>
            <person name="Gasser R.B."/>
        </authorList>
    </citation>
    <scope>NUCLEOTIDE SEQUENCE [LARGE SCALE GENOMIC DNA]</scope>
    <source>
        <strain evidence="1">ISS37</strain>
    </source>
</reference>
<accession>A0A0V0RGT7</accession>
<dbReference type="EMBL" id="JYDL01000188">
    <property type="protein sequence ID" value="KRX13691.1"/>
    <property type="molecule type" value="Genomic_DNA"/>
</dbReference>
<dbReference type="AlphaFoldDB" id="A0A0V0RGT7"/>
<dbReference type="OrthoDB" id="10458848at2759"/>
<name>A0A0V0RGT7_9BILA</name>
<comment type="caution">
    <text evidence="1">The sequence shown here is derived from an EMBL/GenBank/DDBJ whole genome shotgun (WGS) entry which is preliminary data.</text>
</comment>
<organism evidence="1 2">
    <name type="scientific">Trichinella nelsoni</name>
    <dbReference type="NCBI Taxonomy" id="6336"/>
    <lineage>
        <taxon>Eukaryota</taxon>
        <taxon>Metazoa</taxon>
        <taxon>Ecdysozoa</taxon>
        <taxon>Nematoda</taxon>
        <taxon>Enoplea</taxon>
        <taxon>Dorylaimia</taxon>
        <taxon>Trichinellida</taxon>
        <taxon>Trichinellidae</taxon>
        <taxon>Trichinella</taxon>
    </lineage>
</organism>
<proteinExistence type="predicted"/>
<dbReference type="Proteomes" id="UP000054630">
    <property type="component" value="Unassembled WGS sequence"/>
</dbReference>